<gene>
    <name evidence="2" type="ORF">GSH16_00890</name>
</gene>
<keyword evidence="2" id="KW-0132">Cell division</keyword>
<dbReference type="PANTHER" id="PTHR47755">
    <property type="entry name" value="CELL DIVISION PROTEIN FTSX"/>
    <property type="match status" value="1"/>
</dbReference>
<dbReference type="RefSeq" id="WP_160850988.1">
    <property type="nucleotide sequence ID" value="NZ_WUWG01000001.1"/>
</dbReference>
<feature type="transmembrane region" description="Helical" evidence="1">
    <location>
        <begin position="179"/>
        <end position="200"/>
    </location>
</feature>
<proteinExistence type="predicted"/>
<dbReference type="GO" id="GO:0051301">
    <property type="term" value="P:cell division"/>
    <property type="evidence" value="ECO:0007669"/>
    <property type="project" value="UniProtKB-KW"/>
</dbReference>
<dbReference type="InterPro" id="IPR004513">
    <property type="entry name" value="FtsX"/>
</dbReference>
<evidence type="ECO:0000313" key="3">
    <source>
        <dbReference type="Proteomes" id="UP000436016"/>
    </source>
</evidence>
<feature type="transmembrane region" description="Helical" evidence="1">
    <location>
        <begin position="232"/>
        <end position="253"/>
    </location>
</feature>
<keyword evidence="1" id="KW-0812">Transmembrane</keyword>
<evidence type="ECO:0000256" key="1">
    <source>
        <dbReference type="SAM" id="Phobius"/>
    </source>
</evidence>
<keyword evidence="2" id="KW-0131">Cell cycle</keyword>
<sequence>MSRAGVLDLLVGDRQAEKVVPRRGHTVWLTGLAAGIMAFIAVLVLVLALVGNALAARWTAQLDGTATLRVSAPADQVALQTEAALGILQVTPGVTSVRRVPQGEQLALLAPWLGTDLPQDLLDLPVMIDVTLDDPDGAAVQTIRQRLAAEAPGAMLDLHDRWRDPLVDAASTLRGLSMLALVLMLVLTAAMVSLSTHAALSSNAQVVSTLRLIGARDAFIARAFVRRFTLRAGAGALVGMVAALVLLLIARPAGDHVFAGTGLTGWQWLWPLLVPLLIAIVALITTRQTALARLRKLP</sequence>
<keyword evidence="3" id="KW-1185">Reference proteome</keyword>
<evidence type="ECO:0000313" key="2">
    <source>
        <dbReference type="EMBL" id="MXU63983.1"/>
    </source>
</evidence>
<reference evidence="2 3" key="1">
    <citation type="submission" date="2019-12" db="EMBL/GenBank/DDBJ databases">
        <title>Strain KN286 was isolated from seawater, which was collected from Caroline Seamount in the tropical western Pacific.</title>
        <authorList>
            <person name="Wang Q."/>
        </authorList>
    </citation>
    <scope>NUCLEOTIDE SEQUENCE [LARGE SCALE GENOMIC DNA]</scope>
    <source>
        <strain evidence="2 3">KN286</strain>
    </source>
</reference>
<organism evidence="2 3">
    <name type="scientific">Oceanomicrobium pacificus</name>
    <dbReference type="NCBI Taxonomy" id="2692916"/>
    <lineage>
        <taxon>Bacteria</taxon>
        <taxon>Pseudomonadati</taxon>
        <taxon>Pseudomonadota</taxon>
        <taxon>Alphaproteobacteria</taxon>
        <taxon>Rhodobacterales</taxon>
        <taxon>Paracoccaceae</taxon>
        <taxon>Oceanomicrobium</taxon>
    </lineage>
</organism>
<dbReference type="AlphaFoldDB" id="A0A6B0TSL5"/>
<comment type="caution">
    <text evidence="2">The sequence shown here is derived from an EMBL/GenBank/DDBJ whole genome shotgun (WGS) entry which is preliminary data.</text>
</comment>
<keyword evidence="1" id="KW-1133">Transmembrane helix</keyword>
<protein>
    <submittedName>
        <fullName evidence="2">Cell division protein FtsX</fullName>
    </submittedName>
</protein>
<dbReference type="GO" id="GO:0032153">
    <property type="term" value="C:cell division site"/>
    <property type="evidence" value="ECO:0007669"/>
    <property type="project" value="TreeGrafter"/>
</dbReference>
<dbReference type="GO" id="GO:0016020">
    <property type="term" value="C:membrane"/>
    <property type="evidence" value="ECO:0007669"/>
    <property type="project" value="InterPro"/>
</dbReference>
<feature type="transmembrane region" description="Helical" evidence="1">
    <location>
        <begin position="265"/>
        <end position="286"/>
    </location>
</feature>
<name>A0A6B0TSL5_9RHOB</name>
<dbReference type="Proteomes" id="UP000436016">
    <property type="component" value="Unassembled WGS sequence"/>
</dbReference>
<keyword evidence="1" id="KW-0472">Membrane</keyword>
<dbReference type="PANTHER" id="PTHR47755:SF1">
    <property type="entry name" value="CELL DIVISION PROTEIN FTSX"/>
    <property type="match status" value="1"/>
</dbReference>
<accession>A0A6B0TSL5</accession>
<feature type="transmembrane region" description="Helical" evidence="1">
    <location>
        <begin position="26"/>
        <end position="50"/>
    </location>
</feature>
<dbReference type="EMBL" id="WUWG01000001">
    <property type="protein sequence ID" value="MXU63983.1"/>
    <property type="molecule type" value="Genomic_DNA"/>
</dbReference>